<comment type="caution">
    <text evidence="4">The sequence shown here is derived from an EMBL/GenBank/DDBJ whole genome shotgun (WGS) entry which is preliminary data.</text>
</comment>
<dbReference type="PANTHER" id="PTHR48105">
    <property type="entry name" value="THIOREDOXIN REDUCTASE 1-RELATED-RELATED"/>
    <property type="match status" value="1"/>
</dbReference>
<evidence type="ECO:0000256" key="1">
    <source>
        <dbReference type="ARBA" id="ARBA00022630"/>
    </source>
</evidence>
<organism evidence="4 5">
    <name type="scientific">Neptunitalea chrysea</name>
    <dbReference type="NCBI Taxonomy" id="1647581"/>
    <lineage>
        <taxon>Bacteria</taxon>
        <taxon>Pseudomonadati</taxon>
        <taxon>Bacteroidota</taxon>
        <taxon>Flavobacteriia</taxon>
        <taxon>Flavobacteriales</taxon>
        <taxon>Flavobacteriaceae</taxon>
        <taxon>Neptunitalea</taxon>
    </lineage>
</organism>
<dbReference type="InterPro" id="IPR036188">
    <property type="entry name" value="FAD/NAD-bd_sf"/>
</dbReference>
<proteinExistence type="predicted"/>
<name>A0A9W6B863_9FLAO</name>
<dbReference type="GO" id="GO:0016491">
    <property type="term" value="F:oxidoreductase activity"/>
    <property type="evidence" value="ECO:0007669"/>
    <property type="project" value="UniProtKB-KW"/>
</dbReference>
<dbReference type="SUPFAM" id="SSF51905">
    <property type="entry name" value="FAD/NAD(P)-binding domain"/>
    <property type="match status" value="1"/>
</dbReference>
<evidence type="ECO:0000313" key="4">
    <source>
        <dbReference type="EMBL" id="GLB53114.1"/>
    </source>
</evidence>
<dbReference type="AlphaFoldDB" id="A0A9W6B863"/>
<dbReference type="Gene3D" id="3.50.50.60">
    <property type="entry name" value="FAD/NAD(P)-binding domain"/>
    <property type="match status" value="1"/>
</dbReference>
<keyword evidence="2" id="KW-0560">Oxidoreductase</keyword>
<evidence type="ECO:0000256" key="2">
    <source>
        <dbReference type="ARBA" id="ARBA00023002"/>
    </source>
</evidence>
<protein>
    <submittedName>
        <fullName evidence="4">Pyridine nucleotide-disulfide oxidoreductase</fullName>
    </submittedName>
</protein>
<feature type="domain" description="FAD/NAD(P)-binding" evidence="3">
    <location>
        <begin position="5"/>
        <end position="153"/>
    </location>
</feature>
<dbReference type="InterPro" id="IPR023753">
    <property type="entry name" value="FAD/NAD-binding_dom"/>
</dbReference>
<sequence>MISFDALVIGGGAAGMQCAIMLGSALNKPFAKNKKVGIIMHQKASHLQTAVFNNVLGLPAGTKGSDILKEGIQHLETTYPEVIQIHKEKVTEVSGTAGNFTITTNKNTYNTKTIIVALGNTNLFNIEGLNQYIVPHERANPVKERIQLKNTNHVVTEAIYVAGTLAGWSSQLPIAMGSGAQVALDVLTIWNEGNPVQVHDKLV</sequence>
<dbReference type="EMBL" id="BRVP01000014">
    <property type="protein sequence ID" value="GLB53114.1"/>
    <property type="molecule type" value="Genomic_DNA"/>
</dbReference>
<reference evidence="4" key="1">
    <citation type="submission" date="2022-07" db="EMBL/GenBank/DDBJ databases">
        <title>Taxonomy of Novel Oxalotrophic and Methylotrophic Bacteria.</title>
        <authorList>
            <person name="Sahin N."/>
            <person name="Tani A."/>
        </authorList>
    </citation>
    <scope>NUCLEOTIDE SEQUENCE</scope>
    <source>
        <strain evidence="4">AM327</strain>
    </source>
</reference>
<dbReference type="Proteomes" id="UP001143545">
    <property type="component" value="Unassembled WGS sequence"/>
</dbReference>
<gene>
    <name evidence="4" type="ORF">NBRC110019_21540</name>
</gene>
<evidence type="ECO:0000259" key="3">
    <source>
        <dbReference type="Pfam" id="PF07992"/>
    </source>
</evidence>
<dbReference type="RefSeq" id="WP_281754807.1">
    <property type="nucleotide sequence ID" value="NZ_BRVP01000014.1"/>
</dbReference>
<keyword evidence="5" id="KW-1185">Reference proteome</keyword>
<dbReference type="InterPro" id="IPR050097">
    <property type="entry name" value="Ferredoxin-NADP_redctase_2"/>
</dbReference>
<dbReference type="Pfam" id="PF07992">
    <property type="entry name" value="Pyr_redox_2"/>
    <property type="match status" value="1"/>
</dbReference>
<keyword evidence="1" id="KW-0285">Flavoprotein</keyword>
<accession>A0A9W6B863</accession>
<evidence type="ECO:0000313" key="5">
    <source>
        <dbReference type="Proteomes" id="UP001143545"/>
    </source>
</evidence>